<keyword evidence="2" id="KW-1185">Reference proteome</keyword>
<evidence type="ECO:0000313" key="2">
    <source>
        <dbReference type="Proteomes" id="UP001501588"/>
    </source>
</evidence>
<protein>
    <submittedName>
        <fullName evidence="1">Uncharacterized protein</fullName>
    </submittedName>
</protein>
<dbReference type="InterPro" id="IPR052534">
    <property type="entry name" value="Extracell_DNA_Util/SecSys_Comp"/>
</dbReference>
<dbReference type="Pfam" id="PF05137">
    <property type="entry name" value="PilN"/>
    <property type="match status" value="1"/>
</dbReference>
<dbReference type="InterPro" id="IPR007813">
    <property type="entry name" value="PilN"/>
</dbReference>
<organism evidence="1 2">
    <name type="scientific">Craurococcus roseus</name>
    <dbReference type="NCBI Taxonomy" id="77585"/>
    <lineage>
        <taxon>Bacteria</taxon>
        <taxon>Pseudomonadati</taxon>
        <taxon>Pseudomonadota</taxon>
        <taxon>Alphaproteobacteria</taxon>
        <taxon>Acetobacterales</taxon>
        <taxon>Acetobacteraceae</taxon>
        <taxon>Craurococcus</taxon>
    </lineage>
</organism>
<dbReference type="InterPro" id="IPR043129">
    <property type="entry name" value="ATPase_NBD"/>
</dbReference>
<comment type="caution">
    <text evidence="1">The sequence shown here is derived from an EMBL/GenBank/DDBJ whole genome shotgun (WGS) entry which is preliminary data.</text>
</comment>
<dbReference type="SUPFAM" id="SSF53067">
    <property type="entry name" value="Actin-like ATPase domain"/>
    <property type="match status" value="1"/>
</dbReference>
<dbReference type="Proteomes" id="UP001501588">
    <property type="component" value="Unassembled WGS sequence"/>
</dbReference>
<reference evidence="2" key="1">
    <citation type="journal article" date="2019" name="Int. J. Syst. Evol. Microbiol.">
        <title>The Global Catalogue of Microorganisms (GCM) 10K type strain sequencing project: providing services to taxonomists for standard genome sequencing and annotation.</title>
        <authorList>
            <consortium name="The Broad Institute Genomics Platform"/>
            <consortium name="The Broad Institute Genome Sequencing Center for Infectious Disease"/>
            <person name="Wu L."/>
            <person name="Ma J."/>
        </authorList>
    </citation>
    <scope>NUCLEOTIDE SEQUENCE [LARGE SCALE GENOMIC DNA]</scope>
    <source>
        <strain evidence="2">JCM 9933</strain>
    </source>
</reference>
<dbReference type="EMBL" id="BAAAFZ010000076">
    <property type="protein sequence ID" value="GAA0601087.1"/>
    <property type="molecule type" value="Genomic_DNA"/>
</dbReference>
<dbReference type="RefSeq" id="WP_343897545.1">
    <property type="nucleotide sequence ID" value="NZ_BAAAFZ010000076.1"/>
</dbReference>
<evidence type="ECO:0000313" key="1">
    <source>
        <dbReference type="EMBL" id="GAA0601087.1"/>
    </source>
</evidence>
<proteinExistence type="predicted"/>
<dbReference type="Gene3D" id="3.30.420.380">
    <property type="match status" value="1"/>
</dbReference>
<name>A0ABP3R0N2_9PROT</name>
<dbReference type="PANTHER" id="PTHR40278:SF1">
    <property type="entry name" value="DNA UTILIZATION PROTEIN HOFN"/>
    <property type="match status" value="1"/>
</dbReference>
<sequence>MTATGLLNALARGLRWWRAELVGLLPPSARPSGPRLLVDLRGESPPAVARRVWGGGWRAAALLDAGGARLLSAEAELVLAVPPDWVLRRTLRLPETAEARLDAVLGFEIEQHIPFTASEVVWSARVAQRLPEQQRIEVEVAILPRRLLAPAAARLRALGLKAPLSARPVPEAAWPSLSLEQLSPAGRRWRSLAEAALGGLAALLVLHLALGELRRGEAVAAAVEARSAAARADAERVLAVEAEAAALRARFALAAEIRGARPPAVAVLDEVARLLPDEAWLTEFRLAGDQLVVAGFAARADGLLGLLDTSPMLREVRFAAPVTRDRPDAPERFQVAMRVVAPVPAAVRAAAVVAR</sequence>
<gene>
    <name evidence="1" type="ORF">GCM10009416_43730</name>
</gene>
<dbReference type="PANTHER" id="PTHR40278">
    <property type="entry name" value="DNA UTILIZATION PROTEIN HOFN"/>
    <property type="match status" value="1"/>
</dbReference>
<accession>A0ABP3R0N2</accession>